<comment type="caution">
    <text evidence="1">The sequence shown here is derived from an EMBL/GenBank/DDBJ whole genome shotgun (WGS) entry which is preliminary data.</text>
</comment>
<organism evidence="1 2">
    <name type="scientific">Pseudorhizobium flavum</name>
    <dbReference type="NCBI Taxonomy" id="1335061"/>
    <lineage>
        <taxon>Bacteria</taxon>
        <taxon>Pseudomonadati</taxon>
        <taxon>Pseudomonadota</taxon>
        <taxon>Alphaproteobacteria</taxon>
        <taxon>Hyphomicrobiales</taxon>
        <taxon>Rhizobiaceae</taxon>
        <taxon>Rhizobium/Agrobacterium group</taxon>
        <taxon>Pseudorhizobium</taxon>
    </lineage>
</organism>
<protein>
    <submittedName>
        <fullName evidence="1">Uncharacterized protein</fullName>
    </submittedName>
</protein>
<keyword evidence="2" id="KW-1185">Reference proteome</keyword>
<dbReference type="AlphaFoldDB" id="A0A7W9Z3M7"/>
<dbReference type="Proteomes" id="UP000535501">
    <property type="component" value="Unassembled WGS sequence"/>
</dbReference>
<evidence type="ECO:0000313" key="2">
    <source>
        <dbReference type="Proteomes" id="UP000535501"/>
    </source>
</evidence>
<gene>
    <name evidence="1" type="ORF">HNQ75_003934</name>
</gene>
<proteinExistence type="predicted"/>
<name>A0A7W9Z3M7_9HYPH</name>
<evidence type="ECO:0000313" key="1">
    <source>
        <dbReference type="EMBL" id="MBB6181946.1"/>
    </source>
</evidence>
<sequence length="40" mass="4496">MKRGLTANGSLKLELLKSDLTWRPQISLMNSYLPLAECTC</sequence>
<dbReference type="EMBL" id="JACHEJ010000015">
    <property type="protein sequence ID" value="MBB6181946.1"/>
    <property type="molecule type" value="Genomic_DNA"/>
</dbReference>
<accession>A0A7W9Z3M7</accession>
<reference evidence="1 2" key="1">
    <citation type="submission" date="2020-08" db="EMBL/GenBank/DDBJ databases">
        <title>Genomic Encyclopedia of Type Strains, Phase IV (KMG-IV): sequencing the most valuable type-strain genomes for metagenomic binning, comparative biology and taxonomic classification.</title>
        <authorList>
            <person name="Goeker M."/>
        </authorList>
    </citation>
    <scope>NUCLEOTIDE SEQUENCE [LARGE SCALE GENOMIC DNA]</scope>
    <source>
        <strain evidence="1 2">DSM 102134</strain>
    </source>
</reference>